<dbReference type="KEGG" id="psil:PMA3_26450"/>
<feature type="domain" description="DUF6957" evidence="1">
    <location>
        <begin position="20"/>
        <end position="130"/>
    </location>
</feature>
<organism evidence="2 3">
    <name type="scientific">Pseudomonas silesiensis</name>
    <dbReference type="NCBI Taxonomy" id="1853130"/>
    <lineage>
        <taxon>Bacteria</taxon>
        <taxon>Pseudomonadati</taxon>
        <taxon>Pseudomonadota</taxon>
        <taxon>Gammaproteobacteria</taxon>
        <taxon>Pseudomonadales</taxon>
        <taxon>Pseudomonadaceae</taxon>
        <taxon>Pseudomonas</taxon>
    </lineage>
</organism>
<reference evidence="2 3" key="1">
    <citation type="journal article" date="2018" name="Syst. Appl. Microbiol.">
        <title>Pseudomonas silesiensis sp. nov. strain A3T isolated from a biological pesticide sewage treatment plant and analysis of the complete genome sequence.</title>
        <authorList>
            <person name="Kaminski M.A."/>
            <person name="Furmanczyk E.M."/>
            <person name="Sobczak A."/>
            <person name="Dziembowski A."/>
            <person name="Lipinski L."/>
        </authorList>
    </citation>
    <scope>NUCLEOTIDE SEQUENCE [LARGE SCALE GENOMIC DNA]</scope>
    <source>
        <strain evidence="2 3">A3</strain>
    </source>
</reference>
<dbReference type="RefSeq" id="WP_064679936.1">
    <property type="nucleotide sequence ID" value="NZ_CP014870.1"/>
</dbReference>
<evidence type="ECO:0000313" key="2">
    <source>
        <dbReference type="EMBL" id="ANJ58502.1"/>
    </source>
</evidence>
<dbReference type="AlphaFoldDB" id="A0A191Z025"/>
<protein>
    <recommendedName>
        <fullName evidence="1">DUF6957 domain-containing protein</fullName>
    </recommendedName>
</protein>
<gene>
    <name evidence="2" type="ORF">PMA3_26450</name>
</gene>
<dbReference type="EMBL" id="CP014870">
    <property type="protein sequence ID" value="ANJ58502.1"/>
    <property type="molecule type" value="Genomic_DNA"/>
</dbReference>
<name>A0A191Z025_9PSED</name>
<sequence>MVTLDEIAQLLYGTDGEASGWNGTQEDLISLAGKLFPSKAFCVVRQWILIDLTVTPEEKEKLTILGLLPATLYAHEVVLDSRCRFQPKMWVRSNFGLSFIYGCMFETKNTVYLLWGPGQRKEATLEAAFSMSAG</sequence>
<evidence type="ECO:0000259" key="1">
    <source>
        <dbReference type="Pfam" id="PF22275"/>
    </source>
</evidence>
<accession>A0A191Z025</accession>
<proteinExistence type="predicted"/>
<dbReference type="Proteomes" id="UP000078354">
    <property type="component" value="Chromosome"/>
</dbReference>
<dbReference type="Pfam" id="PF22275">
    <property type="entry name" value="DUF6957"/>
    <property type="match status" value="1"/>
</dbReference>
<keyword evidence="3" id="KW-1185">Reference proteome</keyword>
<dbReference type="InterPro" id="IPR054232">
    <property type="entry name" value="DUF6957"/>
</dbReference>
<dbReference type="OrthoDB" id="7020948at2"/>
<evidence type="ECO:0000313" key="3">
    <source>
        <dbReference type="Proteomes" id="UP000078354"/>
    </source>
</evidence>